<dbReference type="InterPro" id="IPR007110">
    <property type="entry name" value="Ig-like_dom"/>
</dbReference>
<dbReference type="GO" id="GO:0007156">
    <property type="term" value="P:homophilic cell adhesion via plasma membrane adhesion molecules"/>
    <property type="evidence" value="ECO:0007669"/>
    <property type="project" value="TreeGrafter"/>
</dbReference>
<dbReference type="GO" id="GO:0005886">
    <property type="term" value="C:plasma membrane"/>
    <property type="evidence" value="ECO:0007669"/>
    <property type="project" value="TreeGrafter"/>
</dbReference>
<gene>
    <name evidence="4" type="ORF">NTEN_LOCUS23732</name>
</gene>
<evidence type="ECO:0000313" key="5">
    <source>
        <dbReference type="Proteomes" id="UP000479000"/>
    </source>
</evidence>
<keyword evidence="5" id="KW-1185">Reference proteome</keyword>
<dbReference type="InterPro" id="IPR003598">
    <property type="entry name" value="Ig_sub2"/>
</dbReference>
<dbReference type="GO" id="GO:0098632">
    <property type="term" value="F:cell-cell adhesion mediator activity"/>
    <property type="evidence" value="ECO:0007669"/>
    <property type="project" value="TreeGrafter"/>
</dbReference>
<dbReference type="InterPro" id="IPR003599">
    <property type="entry name" value="Ig_sub"/>
</dbReference>
<dbReference type="SMART" id="SM00409">
    <property type="entry name" value="IG"/>
    <property type="match status" value="1"/>
</dbReference>
<evidence type="ECO:0000256" key="2">
    <source>
        <dbReference type="ARBA" id="ARBA00023319"/>
    </source>
</evidence>
<dbReference type="PANTHER" id="PTHR10075">
    <property type="entry name" value="BASIGIN RELATED"/>
    <property type="match status" value="1"/>
</dbReference>
<dbReference type="SUPFAM" id="SSF48726">
    <property type="entry name" value="Immunoglobulin"/>
    <property type="match status" value="1"/>
</dbReference>
<dbReference type="OrthoDB" id="6138780at2759"/>
<evidence type="ECO:0000313" key="4">
    <source>
        <dbReference type="EMBL" id="CAB0020126.1"/>
    </source>
</evidence>
<dbReference type="PANTHER" id="PTHR10075:SF109">
    <property type="entry name" value="NEURAL_ECTODERMAL DEVELOPMENT FACTOR IMP-L2"/>
    <property type="match status" value="1"/>
</dbReference>
<evidence type="ECO:0000259" key="3">
    <source>
        <dbReference type="PROSITE" id="PS50835"/>
    </source>
</evidence>
<dbReference type="AlphaFoldDB" id="A0A6H5HTS1"/>
<dbReference type="InterPro" id="IPR013783">
    <property type="entry name" value="Ig-like_fold"/>
</dbReference>
<protein>
    <recommendedName>
        <fullName evidence="3">Ig-like domain-containing protein</fullName>
    </recommendedName>
</protein>
<dbReference type="FunFam" id="2.60.40.10:FF:000032">
    <property type="entry name" value="palladin isoform X1"/>
    <property type="match status" value="1"/>
</dbReference>
<dbReference type="InterPro" id="IPR036179">
    <property type="entry name" value="Ig-like_dom_sf"/>
</dbReference>
<accession>A0A6H5HTS1</accession>
<name>A0A6H5HTS1_9HEMI</name>
<dbReference type="Pfam" id="PF07679">
    <property type="entry name" value="I-set"/>
    <property type="match status" value="1"/>
</dbReference>
<sequence length="175" mass="19707">MFTSMTLQDIGNNVRVPCRAHGLPRPRVYWTKDGVLVNKPRFVFHENGDMEISNLQWADMGTYTCVAENSLGKESTSTFIYPMKTIRFYTFIIHLAIVESPPTNHSTLTILTRTMGNHEPQGQQRCQPPTINADTSQQTCNGGIALKSGPAANHNSCKNDEITIKKEWKSVKTYM</sequence>
<dbReference type="InterPro" id="IPR013098">
    <property type="entry name" value="Ig_I-set"/>
</dbReference>
<keyword evidence="2" id="KW-0393">Immunoglobulin domain</keyword>
<dbReference type="Gene3D" id="2.60.40.10">
    <property type="entry name" value="Immunoglobulins"/>
    <property type="match status" value="1"/>
</dbReference>
<proteinExistence type="predicted"/>
<feature type="domain" description="Ig-like" evidence="3">
    <location>
        <begin position="11"/>
        <end position="81"/>
    </location>
</feature>
<keyword evidence="1" id="KW-1015">Disulfide bond</keyword>
<dbReference type="GO" id="GO:0030424">
    <property type="term" value="C:axon"/>
    <property type="evidence" value="ECO:0007669"/>
    <property type="project" value="TreeGrafter"/>
</dbReference>
<dbReference type="EMBL" id="CADCXU010035017">
    <property type="protein sequence ID" value="CAB0020126.1"/>
    <property type="molecule type" value="Genomic_DNA"/>
</dbReference>
<dbReference type="GO" id="GO:0007411">
    <property type="term" value="P:axon guidance"/>
    <property type="evidence" value="ECO:0007669"/>
    <property type="project" value="TreeGrafter"/>
</dbReference>
<dbReference type="Proteomes" id="UP000479000">
    <property type="component" value="Unassembled WGS sequence"/>
</dbReference>
<dbReference type="PROSITE" id="PS50835">
    <property type="entry name" value="IG_LIKE"/>
    <property type="match status" value="1"/>
</dbReference>
<dbReference type="GO" id="GO:0070593">
    <property type="term" value="P:dendrite self-avoidance"/>
    <property type="evidence" value="ECO:0007669"/>
    <property type="project" value="TreeGrafter"/>
</dbReference>
<evidence type="ECO:0000256" key="1">
    <source>
        <dbReference type="ARBA" id="ARBA00023157"/>
    </source>
</evidence>
<organism evidence="4 5">
    <name type="scientific">Nesidiocoris tenuis</name>
    <dbReference type="NCBI Taxonomy" id="355587"/>
    <lineage>
        <taxon>Eukaryota</taxon>
        <taxon>Metazoa</taxon>
        <taxon>Ecdysozoa</taxon>
        <taxon>Arthropoda</taxon>
        <taxon>Hexapoda</taxon>
        <taxon>Insecta</taxon>
        <taxon>Pterygota</taxon>
        <taxon>Neoptera</taxon>
        <taxon>Paraneoptera</taxon>
        <taxon>Hemiptera</taxon>
        <taxon>Heteroptera</taxon>
        <taxon>Panheteroptera</taxon>
        <taxon>Cimicomorpha</taxon>
        <taxon>Miridae</taxon>
        <taxon>Dicyphina</taxon>
        <taxon>Nesidiocoris</taxon>
    </lineage>
</organism>
<reference evidence="4 5" key="1">
    <citation type="submission" date="2020-02" db="EMBL/GenBank/DDBJ databases">
        <authorList>
            <person name="Ferguson B K."/>
        </authorList>
    </citation>
    <scope>NUCLEOTIDE SEQUENCE [LARGE SCALE GENOMIC DNA]</scope>
</reference>
<dbReference type="SMART" id="SM00408">
    <property type="entry name" value="IGc2"/>
    <property type="match status" value="1"/>
</dbReference>